<feature type="transmembrane region" description="Helical" evidence="1">
    <location>
        <begin position="318"/>
        <end position="336"/>
    </location>
</feature>
<proteinExistence type="predicted"/>
<feature type="transmembrane region" description="Helical" evidence="1">
    <location>
        <begin position="271"/>
        <end position="297"/>
    </location>
</feature>
<feature type="transmembrane region" description="Helical" evidence="1">
    <location>
        <begin position="229"/>
        <end position="251"/>
    </location>
</feature>
<evidence type="ECO:0000313" key="2">
    <source>
        <dbReference type="EMBL" id="VAW40995.1"/>
    </source>
</evidence>
<gene>
    <name evidence="2" type="ORF">MNBD_GAMMA01-791</name>
</gene>
<feature type="transmembrane region" description="Helical" evidence="1">
    <location>
        <begin position="21"/>
        <end position="40"/>
    </location>
</feature>
<feature type="transmembrane region" description="Helical" evidence="1">
    <location>
        <begin position="150"/>
        <end position="169"/>
    </location>
</feature>
<feature type="transmembrane region" description="Helical" evidence="1">
    <location>
        <begin position="189"/>
        <end position="217"/>
    </location>
</feature>
<feature type="transmembrane region" description="Helical" evidence="1">
    <location>
        <begin position="342"/>
        <end position="361"/>
    </location>
</feature>
<reference evidence="2" key="1">
    <citation type="submission" date="2018-06" db="EMBL/GenBank/DDBJ databases">
        <authorList>
            <person name="Zhirakovskaya E."/>
        </authorList>
    </citation>
    <scope>NUCLEOTIDE SEQUENCE</scope>
</reference>
<keyword evidence="1" id="KW-1133">Transmembrane helix</keyword>
<feature type="transmembrane region" description="Helical" evidence="1">
    <location>
        <begin position="368"/>
        <end position="388"/>
    </location>
</feature>
<protein>
    <submittedName>
        <fullName evidence="2">Uncharacterized protein</fullName>
    </submittedName>
</protein>
<sequence>MQGLSVYKSNMIQVGNKEKKTYLVFFVGFYILYVFLYIVFMPDYEQPDELIHIKHVLAATELKLSLTGDGNLYYYVTNKIFGFFEDVVHADFPQVAYVDSFKFFNDDFRFHHQTIHASLGVILLRLTNFIYFFVLMALYLLFFRTRQYDVILFSLLVFPGILSFFSSVNPDVLNIFFAFLVSLLLIRKLYLIAIILSCAAFFFLDRTIIVFISSVLLFVSIPRGKIKKFLFYLLLILSLILSIRVLGQIIYGIHTDYEPIKSLVTLGLSYYGLLGSMSIKATYFEYLIFFILSLLYLKEVFAKSFYMESYNYRGFSHFLLIYFILWQAILYVGSSLDQGRFFYPLHFIIVFLIIHRFYGFLQLNYSKIIFILISCSLFINIHFVYKLIILGEVF</sequence>
<evidence type="ECO:0000256" key="1">
    <source>
        <dbReference type="SAM" id="Phobius"/>
    </source>
</evidence>
<organism evidence="2">
    <name type="scientific">hydrothermal vent metagenome</name>
    <dbReference type="NCBI Taxonomy" id="652676"/>
    <lineage>
        <taxon>unclassified sequences</taxon>
        <taxon>metagenomes</taxon>
        <taxon>ecological metagenomes</taxon>
    </lineage>
</organism>
<dbReference type="AlphaFoldDB" id="A0A3B0VBQ2"/>
<keyword evidence="1" id="KW-0472">Membrane</keyword>
<dbReference type="EMBL" id="UOEW01000292">
    <property type="protein sequence ID" value="VAW40995.1"/>
    <property type="molecule type" value="Genomic_DNA"/>
</dbReference>
<name>A0A3B0VBQ2_9ZZZZ</name>
<feature type="transmembrane region" description="Helical" evidence="1">
    <location>
        <begin position="122"/>
        <end position="143"/>
    </location>
</feature>
<accession>A0A3B0VBQ2</accession>
<keyword evidence="1" id="KW-0812">Transmembrane</keyword>